<proteinExistence type="predicted"/>
<dbReference type="Proteomes" id="UP001234178">
    <property type="component" value="Unassembled WGS sequence"/>
</dbReference>
<organism evidence="1 2">
    <name type="scientific">Daphnia magna</name>
    <dbReference type="NCBI Taxonomy" id="35525"/>
    <lineage>
        <taxon>Eukaryota</taxon>
        <taxon>Metazoa</taxon>
        <taxon>Ecdysozoa</taxon>
        <taxon>Arthropoda</taxon>
        <taxon>Crustacea</taxon>
        <taxon>Branchiopoda</taxon>
        <taxon>Diplostraca</taxon>
        <taxon>Cladocera</taxon>
        <taxon>Anomopoda</taxon>
        <taxon>Daphniidae</taxon>
        <taxon>Daphnia</taxon>
    </lineage>
</organism>
<dbReference type="EMBL" id="JAOYFB010000036">
    <property type="protein sequence ID" value="KAK4021629.1"/>
    <property type="molecule type" value="Genomic_DNA"/>
</dbReference>
<name>A0ABR0A994_9CRUS</name>
<protein>
    <submittedName>
        <fullName evidence="1">Uncharacterized protein</fullName>
    </submittedName>
</protein>
<keyword evidence="2" id="KW-1185">Reference proteome</keyword>
<evidence type="ECO:0000313" key="1">
    <source>
        <dbReference type="EMBL" id="KAK4021629.1"/>
    </source>
</evidence>
<reference evidence="1 2" key="1">
    <citation type="journal article" date="2023" name="Nucleic Acids Res.">
        <title>The hologenome of Daphnia magna reveals possible DNA methylation and microbiome-mediated evolution of the host genome.</title>
        <authorList>
            <person name="Chaturvedi A."/>
            <person name="Li X."/>
            <person name="Dhandapani V."/>
            <person name="Marshall H."/>
            <person name="Kissane S."/>
            <person name="Cuenca-Cambronero M."/>
            <person name="Asole G."/>
            <person name="Calvet F."/>
            <person name="Ruiz-Romero M."/>
            <person name="Marangio P."/>
            <person name="Guigo R."/>
            <person name="Rago D."/>
            <person name="Mirbahai L."/>
            <person name="Eastwood N."/>
            <person name="Colbourne J.K."/>
            <person name="Zhou J."/>
            <person name="Mallon E."/>
            <person name="Orsini L."/>
        </authorList>
    </citation>
    <scope>NUCLEOTIDE SEQUENCE [LARGE SCALE GENOMIC DNA]</scope>
    <source>
        <strain evidence="1">LRV0_1</strain>
    </source>
</reference>
<sequence length="179" mass="20042">MTRKTKKVAKLPEYLTRTKRTSFTAQIAHPTGLKFCWSLPILMTTMTSYTARIAPMTLRLSCDTDDVSLTSVNDSWEEYSFSSFTFTLILDPAALLEDKPSPYCLSPASDHQERGIDIATLNDSIAKLRGEKCNVSFVSSHYPLDSDEEDQETACNERSSNVHIGCHPKRTVRTNPAQS</sequence>
<comment type="caution">
    <text evidence="1">The sequence shown here is derived from an EMBL/GenBank/DDBJ whole genome shotgun (WGS) entry which is preliminary data.</text>
</comment>
<gene>
    <name evidence="1" type="ORF">OUZ56_003540</name>
</gene>
<accession>A0ABR0A994</accession>
<evidence type="ECO:0000313" key="2">
    <source>
        <dbReference type="Proteomes" id="UP001234178"/>
    </source>
</evidence>